<organism evidence="1">
    <name type="scientific">viral metagenome</name>
    <dbReference type="NCBI Taxonomy" id="1070528"/>
    <lineage>
        <taxon>unclassified sequences</taxon>
        <taxon>metagenomes</taxon>
        <taxon>organismal metagenomes</taxon>
    </lineage>
</organism>
<evidence type="ECO:0000313" key="2">
    <source>
        <dbReference type="EMBL" id="QJH98711.1"/>
    </source>
</evidence>
<accession>A0A6H1ZR50</accession>
<dbReference type="EMBL" id="MT144193">
    <property type="protein sequence ID" value="QJA50406.1"/>
    <property type="molecule type" value="Genomic_DNA"/>
</dbReference>
<dbReference type="EMBL" id="MT144749">
    <property type="protein sequence ID" value="QJH98711.1"/>
    <property type="molecule type" value="Genomic_DNA"/>
</dbReference>
<protein>
    <submittedName>
        <fullName evidence="1">Uncharacterized protein</fullName>
    </submittedName>
</protein>
<evidence type="ECO:0000313" key="1">
    <source>
        <dbReference type="EMBL" id="QJA50406.1"/>
    </source>
</evidence>
<proteinExistence type="predicted"/>
<name>A0A6H1ZR50_9ZZZZ</name>
<reference evidence="1" key="1">
    <citation type="submission" date="2020-03" db="EMBL/GenBank/DDBJ databases">
        <title>The deep terrestrial virosphere.</title>
        <authorList>
            <person name="Holmfeldt K."/>
            <person name="Nilsson E."/>
            <person name="Simone D."/>
            <person name="Lopez-Fernandez M."/>
            <person name="Wu X."/>
            <person name="de Brujin I."/>
            <person name="Lundin D."/>
            <person name="Andersson A."/>
            <person name="Bertilsson S."/>
            <person name="Dopson M."/>
        </authorList>
    </citation>
    <scope>NUCLEOTIDE SEQUENCE</scope>
    <source>
        <strain evidence="1">TM448A01747</strain>
        <strain evidence="2">TM448B01375</strain>
    </source>
</reference>
<gene>
    <name evidence="1" type="ORF">TM448A01747_0009</name>
    <name evidence="2" type="ORF">TM448B01375_0012</name>
</gene>
<sequence length="78" mass="8295">MPNGKSQYAQAVYLAQLQACKGSCKCKSCELLRKAADAMTEETLNPTPGNPGGLEDAMTMLQEAGYDVTMPVRGGEQP</sequence>
<dbReference type="AlphaFoldDB" id="A0A6H1ZR50"/>